<gene>
    <name evidence="2" type="ORF">Tci_060856</name>
</gene>
<evidence type="ECO:0000313" key="2">
    <source>
        <dbReference type="EMBL" id="GEU88878.1"/>
    </source>
</evidence>
<protein>
    <submittedName>
        <fullName evidence="2">Transposase (Putative), gypsy type</fullName>
    </submittedName>
</protein>
<dbReference type="EMBL" id="BKCJ010009843">
    <property type="protein sequence ID" value="GEU88878.1"/>
    <property type="molecule type" value="Genomic_DNA"/>
</dbReference>
<proteinExistence type="predicted"/>
<accession>A0A6L2NRB0</accession>
<dbReference type="AlphaFoldDB" id="A0A6L2NRB0"/>
<feature type="region of interest" description="Disordered" evidence="1">
    <location>
        <begin position="204"/>
        <end position="235"/>
    </location>
</feature>
<reference evidence="2" key="1">
    <citation type="journal article" date="2019" name="Sci. Rep.">
        <title>Draft genome of Tanacetum cinerariifolium, the natural source of mosquito coil.</title>
        <authorList>
            <person name="Yamashiro T."/>
            <person name="Shiraishi A."/>
            <person name="Satake H."/>
            <person name="Nakayama K."/>
        </authorList>
    </citation>
    <scope>NUCLEOTIDE SEQUENCE</scope>
</reference>
<feature type="region of interest" description="Disordered" evidence="1">
    <location>
        <begin position="247"/>
        <end position="350"/>
    </location>
</feature>
<sequence length="713" mass="77819">MGRDTVQLETAVNTISQEYLLEFTSEYGIPEVLHPELPGPDDRIVDFPEGNVGQKAGKNTPQCYTKPLDSLKNWNNRFFWVDERVFPTFVDWRTSAPKDEMPTENTYSSEAVRILDTHRTPIQKQPKALLYLVGLSRRYYLGDEVYPTFLHDDDRDMDLFSLIHAPNPSKVKTRSRPRPAHEVPLLTMTATRVIEVEDPAAATDSLGVPSTIERSPLDFANKAGPEDQGTMAPEVPLPEDVLTTRGAPEAGQAESVAAIDPPAVKESRKRGNDGVDANAPSKVLRRDHADPRPTGSTRRGKSLAAIELGMGSTRPTPVPQSAPADVSDPDPLSFADPRSRPPADVAQSSQGVVAAEDLESENTSFASVVGSPKSTYRPEWGIANGSTLDTPEACQDLVDHVAPIELFFGEAKLLKKSVARVALRDKRIQAREHEIKNLEALLGAEVDMKKAAKDKSAKLSQELEDMHALFSDLQVSNDRGAALCGNGCALDALSIDFDEELYPHMLTAIAGRRWMIGHGMRLAVMKCGESLELRQAFADVVSERIAKGMSEGLKHGVEHGHAQLNLEAIEAYDPEAKAKYIAALQVLKNLKYPLVDQLEGLKDVSMDVIMAAMYLESDTGDDAPQWAYKEEVLLADAIAANVSRAEKKKKCHLVCRTHGVASAHHARSDGVSVSMPTVIPQGLAILLADAATQTESDEASQLPRSSSLHVMRS</sequence>
<evidence type="ECO:0000256" key="1">
    <source>
        <dbReference type="SAM" id="MobiDB-lite"/>
    </source>
</evidence>
<organism evidence="2">
    <name type="scientific">Tanacetum cinerariifolium</name>
    <name type="common">Dalmatian daisy</name>
    <name type="synonym">Chrysanthemum cinerariifolium</name>
    <dbReference type="NCBI Taxonomy" id="118510"/>
    <lineage>
        <taxon>Eukaryota</taxon>
        <taxon>Viridiplantae</taxon>
        <taxon>Streptophyta</taxon>
        <taxon>Embryophyta</taxon>
        <taxon>Tracheophyta</taxon>
        <taxon>Spermatophyta</taxon>
        <taxon>Magnoliopsida</taxon>
        <taxon>eudicotyledons</taxon>
        <taxon>Gunneridae</taxon>
        <taxon>Pentapetalae</taxon>
        <taxon>asterids</taxon>
        <taxon>campanulids</taxon>
        <taxon>Asterales</taxon>
        <taxon>Asteraceae</taxon>
        <taxon>Asteroideae</taxon>
        <taxon>Anthemideae</taxon>
        <taxon>Anthemidinae</taxon>
        <taxon>Tanacetum</taxon>
    </lineage>
</organism>
<comment type="caution">
    <text evidence="2">The sequence shown here is derived from an EMBL/GenBank/DDBJ whole genome shotgun (WGS) entry which is preliminary data.</text>
</comment>
<feature type="compositionally biased region" description="Basic and acidic residues" evidence="1">
    <location>
        <begin position="263"/>
        <end position="273"/>
    </location>
</feature>
<name>A0A6L2NRB0_TANCI</name>